<evidence type="ECO:0000313" key="2">
    <source>
        <dbReference type="EMBL" id="CCH32447.1"/>
    </source>
</evidence>
<dbReference type="Proteomes" id="UP000006281">
    <property type="component" value="Chromosome"/>
</dbReference>
<evidence type="ECO:0000256" key="1">
    <source>
        <dbReference type="SAM" id="MobiDB-lite"/>
    </source>
</evidence>
<dbReference type="PATRIC" id="fig|1179773.3.peg.5209"/>
<gene>
    <name evidence="2" type="ordered locus">BN6_51810</name>
</gene>
<dbReference type="EMBL" id="HE804045">
    <property type="protein sequence ID" value="CCH32447.1"/>
    <property type="molecule type" value="Genomic_DNA"/>
</dbReference>
<dbReference type="AlphaFoldDB" id="K0K4B3"/>
<protein>
    <submittedName>
        <fullName evidence="2">Uncharacterized protein</fullName>
    </submittedName>
</protein>
<proteinExistence type="predicted"/>
<dbReference type="KEGG" id="sesp:BN6_51810"/>
<keyword evidence="3" id="KW-1185">Reference proteome</keyword>
<evidence type="ECO:0000313" key="3">
    <source>
        <dbReference type="Proteomes" id="UP000006281"/>
    </source>
</evidence>
<dbReference type="STRING" id="1179773.BN6_51810"/>
<sequence>MGRDDRREMATVQGHRPDPLPNPLRLAFTTEGLVSAGYEVLMIPTDTGCP</sequence>
<accession>K0K4B3</accession>
<dbReference type="HOGENOM" id="CLU_3122373_0_0_11"/>
<name>K0K4B3_SACES</name>
<feature type="region of interest" description="Disordered" evidence="1">
    <location>
        <begin position="1"/>
        <end position="24"/>
    </location>
</feature>
<reference evidence="2 3" key="1">
    <citation type="journal article" date="2012" name="BMC Genomics">
        <title>Complete genome sequence of Saccharothrix espanaensis DSM 44229T and comparison to the other completely sequenced Pseudonocardiaceae.</title>
        <authorList>
            <person name="Strobel T."/>
            <person name="Al-Dilaimi A."/>
            <person name="Blom J."/>
            <person name="Gessner A."/>
            <person name="Kalinowski J."/>
            <person name="Luzhetska M."/>
            <person name="Puhler A."/>
            <person name="Szczepanowski R."/>
            <person name="Bechthold A."/>
            <person name="Ruckert C."/>
        </authorList>
    </citation>
    <scope>NUCLEOTIDE SEQUENCE [LARGE SCALE GENOMIC DNA]</scope>
    <source>
        <strain evidence="3">ATCC 51144 / DSM 44229 / JCM 9112 / NBRC 15066 / NRRL 15764</strain>
    </source>
</reference>
<organism evidence="2 3">
    <name type="scientific">Saccharothrix espanaensis (strain ATCC 51144 / DSM 44229 / JCM 9112 / NBRC 15066 / NRRL 15764)</name>
    <dbReference type="NCBI Taxonomy" id="1179773"/>
    <lineage>
        <taxon>Bacteria</taxon>
        <taxon>Bacillati</taxon>
        <taxon>Actinomycetota</taxon>
        <taxon>Actinomycetes</taxon>
        <taxon>Pseudonocardiales</taxon>
        <taxon>Pseudonocardiaceae</taxon>
        <taxon>Saccharothrix</taxon>
    </lineage>
</organism>